<evidence type="ECO:0000313" key="1">
    <source>
        <dbReference type="EMBL" id="SHJ85868.1"/>
    </source>
</evidence>
<protein>
    <submittedName>
        <fullName evidence="1">Uncharacterized protein</fullName>
    </submittedName>
</protein>
<dbReference type="Pfam" id="PF20217">
    <property type="entry name" value="DUF6577"/>
    <property type="match status" value="1"/>
</dbReference>
<gene>
    <name evidence="1" type="ORF">SAMN05444280_13514</name>
</gene>
<dbReference type="EMBL" id="FQZE01000035">
    <property type="protein sequence ID" value="SHJ85868.1"/>
    <property type="molecule type" value="Genomic_DNA"/>
</dbReference>
<evidence type="ECO:0000313" key="2">
    <source>
        <dbReference type="Proteomes" id="UP000184050"/>
    </source>
</evidence>
<sequence>MFFASFIKNSATFATKTILAKTLEQHINHYFRESERLSKQKLVSSIKEDFPHWSDNTINMYLSKLKKEGKISTPSKGIYELGSISLFNPEVSGSLKKIYNKIKLEFPFITYCVWDSAWLNDLMQHQPFKHYLVVEVEKDASEHVFGFLNETLKNVFLNPNEEIFNRYIQNLDDVVIVKNLVSEAPLIETHKIVIPALEKLLVDMLADTNLFSAQQNETRFIMKTAMEKFAINKLKMKRYALRRNRESEVEKLINIGLAKKD</sequence>
<proteinExistence type="predicted"/>
<dbReference type="Proteomes" id="UP000184050">
    <property type="component" value="Unassembled WGS sequence"/>
</dbReference>
<dbReference type="STRING" id="1168035.SAMN05444280_13514"/>
<reference evidence="1 2" key="1">
    <citation type="submission" date="2016-11" db="EMBL/GenBank/DDBJ databases">
        <authorList>
            <person name="Jaros S."/>
            <person name="Januszkiewicz K."/>
            <person name="Wedrychowicz H."/>
        </authorList>
    </citation>
    <scope>NUCLEOTIDE SEQUENCE [LARGE SCALE GENOMIC DNA]</scope>
    <source>
        <strain evidence="1 2">DSM 27063</strain>
    </source>
</reference>
<accession>A0A1M6MQT0</accession>
<keyword evidence="2" id="KW-1185">Reference proteome</keyword>
<dbReference type="InterPro" id="IPR046484">
    <property type="entry name" value="DUF6577"/>
</dbReference>
<name>A0A1M6MQT0_9BACT</name>
<dbReference type="AlphaFoldDB" id="A0A1M6MQT0"/>
<organism evidence="1 2">
    <name type="scientific">Tangfeifania diversioriginum</name>
    <dbReference type="NCBI Taxonomy" id="1168035"/>
    <lineage>
        <taxon>Bacteria</taxon>
        <taxon>Pseudomonadati</taxon>
        <taxon>Bacteroidota</taxon>
        <taxon>Bacteroidia</taxon>
        <taxon>Marinilabiliales</taxon>
        <taxon>Prolixibacteraceae</taxon>
        <taxon>Tangfeifania</taxon>
    </lineage>
</organism>